<sequence>MAHVLVFGVTGYAGRHITAELLSRGHDVTGVARDVSSVDDGVTARAGSIFDADLVRDAARGVDEIVVALPARALEENGSRLIDALPTLIETAIAENARLSFVGGAGSLDVSEGGPRLFDTPDFPADYRTEATEHGAILDALRETDDDLDWFYVSPAASFGSWNPGERTGEFRIGGDVLLTDANGDSSISGADYAIAYVDEIENPRHRRARFSVAY</sequence>
<proteinExistence type="predicted"/>
<dbReference type="AlphaFoldDB" id="A0A554RNZ4"/>
<dbReference type="Gene3D" id="3.40.50.720">
    <property type="entry name" value="NAD(P)-binding Rossmann-like Domain"/>
    <property type="match status" value="1"/>
</dbReference>
<dbReference type="Proteomes" id="UP000316988">
    <property type="component" value="Unassembled WGS sequence"/>
</dbReference>
<name>A0A554RNZ4_9ACTN</name>
<evidence type="ECO:0000259" key="1">
    <source>
        <dbReference type="Pfam" id="PF13460"/>
    </source>
</evidence>
<dbReference type="InterPro" id="IPR051606">
    <property type="entry name" value="Polyketide_Oxido-like"/>
</dbReference>
<dbReference type="EMBL" id="VLNT01000020">
    <property type="protein sequence ID" value="TSD55838.1"/>
    <property type="molecule type" value="Genomic_DNA"/>
</dbReference>
<reference evidence="2 3" key="1">
    <citation type="submission" date="2019-07" db="EMBL/GenBank/DDBJ databases">
        <authorList>
            <person name="Zhao L.H."/>
        </authorList>
    </citation>
    <scope>NUCLEOTIDE SEQUENCE [LARGE SCALE GENOMIC DNA]</scope>
    <source>
        <strain evidence="2 3">Co35</strain>
    </source>
</reference>
<dbReference type="OrthoDB" id="3191258at2"/>
<dbReference type="Pfam" id="PF13460">
    <property type="entry name" value="NAD_binding_10"/>
    <property type="match status" value="1"/>
</dbReference>
<gene>
    <name evidence="2" type="ORF">FNM00_16405</name>
</gene>
<dbReference type="GO" id="GO:0016646">
    <property type="term" value="F:oxidoreductase activity, acting on the CH-NH group of donors, NAD or NADP as acceptor"/>
    <property type="evidence" value="ECO:0007669"/>
    <property type="project" value="TreeGrafter"/>
</dbReference>
<protein>
    <submittedName>
        <fullName evidence="2">NAD-dependent epimerase/dehydratase family protein</fullName>
    </submittedName>
</protein>
<dbReference type="PANTHER" id="PTHR43355">
    <property type="entry name" value="FLAVIN REDUCTASE (NADPH)"/>
    <property type="match status" value="1"/>
</dbReference>
<evidence type="ECO:0000313" key="2">
    <source>
        <dbReference type="EMBL" id="TSD55838.1"/>
    </source>
</evidence>
<organism evidence="2 3">
    <name type="scientific">Aeromicrobium piscarium</name>
    <dbReference type="NCBI Taxonomy" id="2590901"/>
    <lineage>
        <taxon>Bacteria</taxon>
        <taxon>Bacillati</taxon>
        <taxon>Actinomycetota</taxon>
        <taxon>Actinomycetes</taxon>
        <taxon>Propionibacteriales</taxon>
        <taxon>Nocardioidaceae</taxon>
        <taxon>Aeromicrobium</taxon>
    </lineage>
</organism>
<comment type="caution">
    <text evidence="2">The sequence shown here is derived from an EMBL/GenBank/DDBJ whole genome shotgun (WGS) entry which is preliminary data.</text>
</comment>
<feature type="domain" description="NAD(P)-binding" evidence="1">
    <location>
        <begin position="8"/>
        <end position="203"/>
    </location>
</feature>
<keyword evidence="3" id="KW-1185">Reference proteome</keyword>
<dbReference type="PANTHER" id="PTHR43355:SF2">
    <property type="entry name" value="FLAVIN REDUCTASE (NADPH)"/>
    <property type="match status" value="1"/>
</dbReference>
<dbReference type="RefSeq" id="WP_143914619.1">
    <property type="nucleotide sequence ID" value="NZ_VLNT01000020.1"/>
</dbReference>
<evidence type="ECO:0000313" key="3">
    <source>
        <dbReference type="Proteomes" id="UP000316988"/>
    </source>
</evidence>
<dbReference type="InterPro" id="IPR036291">
    <property type="entry name" value="NAD(P)-bd_dom_sf"/>
</dbReference>
<accession>A0A554RNZ4</accession>
<dbReference type="SUPFAM" id="SSF51735">
    <property type="entry name" value="NAD(P)-binding Rossmann-fold domains"/>
    <property type="match status" value="1"/>
</dbReference>
<dbReference type="InterPro" id="IPR016040">
    <property type="entry name" value="NAD(P)-bd_dom"/>
</dbReference>